<sequence>MVKIKRKIEMALPELIEYVWKNNIKEKTFYSNLDNSCVRFNRFQTVFIDDPINKDETFTVEVEEEITEKTKLDSVLEIYTNLDYTKSKFPDIHKSVSINDILGYTSNRIVTKCIYLVNEDDTMTLIWKDGELVK</sequence>
<reference evidence="1" key="1">
    <citation type="journal article" date="2023" name="Front. Cell. Infect. Microbiol.">
        <title>Isolation and in vitro characterization of novel S. epidermidis phages for therapeutic applications.</title>
        <authorList>
            <person name="Strancar V."/>
            <person name="Marusic M."/>
            <person name="Tusar J."/>
            <person name="Pracek N."/>
            <person name="Kolenc M."/>
            <person name="Suster K."/>
            <person name="Horvat S."/>
            <person name="Janez N."/>
            <person name="Peterka M."/>
        </authorList>
    </citation>
    <scope>NUCLEOTIDE SEQUENCE</scope>
</reference>
<evidence type="ECO:0000313" key="1">
    <source>
        <dbReference type="EMBL" id="WJJ57904.1"/>
    </source>
</evidence>
<gene>
    <name evidence="1" type="ORF">80A_00125</name>
</gene>
<protein>
    <recommendedName>
        <fullName evidence="3">Phage PVL protein</fullName>
    </recommendedName>
</protein>
<dbReference type="EMBL" id="OQ448193">
    <property type="protein sequence ID" value="WJJ57904.1"/>
    <property type="molecule type" value="Genomic_DNA"/>
</dbReference>
<name>A0AAX3Y1H7_9CAUD</name>
<dbReference type="Proteomes" id="UP001431528">
    <property type="component" value="Segment"/>
</dbReference>
<evidence type="ECO:0000313" key="2">
    <source>
        <dbReference type="Proteomes" id="UP001431528"/>
    </source>
</evidence>
<organism evidence="1 2">
    <name type="scientific">Staphylococcus phage 80A</name>
    <dbReference type="NCBI Taxonomy" id="3038195"/>
    <lineage>
        <taxon>Viruses</taxon>
        <taxon>Duplodnaviria</taxon>
        <taxon>Heunggongvirae</taxon>
        <taxon>Uroviricota</taxon>
        <taxon>Caudoviricetes</taxon>
        <taxon>Herelleviridae</taxon>
        <taxon>Twortvirinae</taxon>
        <taxon>Sepunavirus</taxon>
    </lineage>
</organism>
<evidence type="ECO:0008006" key="3">
    <source>
        <dbReference type="Google" id="ProtNLM"/>
    </source>
</evidence>
<proteinExistence type="predicted"/>
<accession>A0AAX3Y1H7</accession>